<name>A0A565CIV4_9BRAS</name>
<feature type="region of interest" description="Disordered" evidence="2">
    <location>
        <begin position="1"/>
        <end position="64"/>
    </location>
</feature>
<dbReference type="OrthoDB" id="2801544at2759"/>
<feature type="region of interest" description="Disordered" evidence="2">
    <location>
        <begin position="1191"/>
        <end position="1220"/>
    </location>
</feature>
<dbReference type="InterPro" id="IPR003615">
    <property type="entry name" value="HNH_nuc"/>
</dbReference>
<dbReference type="Pfam" id="PF01844">
    <property type="entry name" value="HNH"/>
    <property type="match status" value="1"/>
</dbReference>
<dbReference type="Gene3D" id="3.40.50.300">
    <property type="entry name" value="P-loop containing nucleotide triphosphate hydrolases"/>
    <property type="match status" value="1"/>
</dbReference>
<feature type="compositionally biased region" description="Polar residues" evidence="2">
    <location>
        <begin position="54"/>
        <end position="64"/>
    </location>
</feature>
<dbReference type="InterPro" id="IPR014001">
    <property type="entry name" value="Helicase_ATP-bd"/>
</dbReference>
<dbReference type="Gene3D" id="3.40.50.10810">
    <property type="entry name" value="Tandem AAA-ATPase domain"/>
    <property type="match status" value="1"/>
</dbReference>
<dbReference type="InterPro" id="IPR000330">
    <property type="entry name" value="SNF2_N"/>
</dbReference>
<dbReference type="PROSITE" id="PS51192">
    <property type="entry name" value="HELICASE_ATP_BIND_1"/>
    <property type="match status" value="1"/>
</dbReference>
<dbReference type="EMBL" id="CABITT030000008">
    <property type="protein sequence ID" value="VVB13638.1"/>
    <property type="molecule type" value="Genomic_DNA"/>
</dbReference>
<dbReference type="Pfam" id="PF00176">
    <property type="entry name" value="SNF2-rel_dom"/>
    <property type="match status" value="1"/>
</dbReference>
<dbReference type="FunFam" id="3.40.50.10810:FF:000065">
    <property type="entry name" value="SNF2 DNA repair protein, putative"/>
    <property type="match status" value="1"/>
</dbReference>
<evidence type="ECO:0000313" key="5">
    <source>
        <dbReference type="EMBL" id="VVB13638.1"/>
    </source>
</evidence>
<feature type="compositionally biased region" description="Basic and acidic residues" evidence="2">
    <location>
        <begin position="33"/>
        <end position="53"/>
    </location>
</feature>
<dbReference type="Gene3D" id="1.10.30.50">
    <property type="match status" value="1"/>
</dbReference>
<dbReference type="InterPro" id="IPR038718">
    <property type="entry name" value="SNF2-like_sf"/>
</dbReference>
<dbReference type="GO" id="GO:0016787">
    <property type="term" value="F:hydrolase activity"/>
    <property type="evidence" value="ECO:0007669"/>
    <property type="project" value="UniProtKB-KW"/>
</dbReference>
<keyword evidence="6" id="KW-1185">Reference proteome</keyword>
<gene>
    <name evidence="5" type="ORF">ANE_LOCUS24082</name>
</gene>
<evidence type="ECO:0000256" key="1">
    <source>
        <dbReference type="ARBA" id="ARBA00022801"/>
    </source>
</evidence>
<dbReference type="Proteomes" id="UP000489600">
    <property type="component" value="Unassembled WGS sequence"/>
</dbReference>
<dbReference type="InterPro" id="IPR027417">
    <property type="entry name" value="P-loop_NTPase"/>
</dbReference>
<dbReference type="PANTHER" id="PTHR45766:SF5">
    <property type="entry name" value="SNF2 DOMAIN-CONTAINING PROTEIN _ HELICASE DOMAIN-CONTAINING PROTEIN _ HNH ENDONUCLEASE DOMAIN-CONTAINING PROTEIN"/>
    <property type="match status" value="1"/>
</dbReference>
<dbReference type="InterPro" id="IPR001650">
    <property type="entry name" value="Helicase_C-like"/>
</dbReference>
<dbReference type="GO" id="GO:0043596">
    <property type="term" value="C:nuclear replication fork"/>
    <property type="evidence" value="ECO:0007669"/>
    <property type="project" value="TreeGrafter"/>
</dbReference>
<feature type="region of interest" description="Disordered" evidence="2">
    <location>
        <begin position="926"/>
        <end position="945"/>
    </location>
</feature>
<dbReference type="GO" id="GO:0006281">
    <property type="term" value="P:DNA repair"/>
    <property type="evidence" value="ECO:0007669"/>
    <property type="project" value="TreeGrafter"/>
</dbReference>
<accession>A0A565CIV4</accession>
<organism evidence="5 6">
    <name type="scientific">Arabis nemorensis</name>
    <dbReference type="NCBI Taxonomy" id="586526"/>
    <lineage>
        <taxon>Eukaryota</taxon>
        <taxon>Viridiplantae</taxon>
        <taxon>Streptophyta</taxon>
        <taxon>Embryophyta</taxon>
        <taxon>Tracheophyta</taxon>
        <taxon>Spermatophyta</taxon>
        <taxon>Magnoliopsida</taxon>
        <taxon>eudicotyledons</taxon>
        <taxon>Gunneridae</taxon>
        <taxon>Pentapetalae</taxon>
        <taxon>rosids</taxon>
        <taxon>malvids</taxon>
        <taxon>Brassicales</taxon>
        <taxon>Brassicaceae</taxon>
        <taxon>Arabideae</taxon>
        <taxon>Arabis</taxon>
    </lineage>
</organism>
<dbReference type="SUPFAM" id="SSF52540">
    <property type="entry name" value="P-loop containing nucleoside triphosphate hydrolases"/>
    <property type="match status" value="2"/>
</dbReference>
<dbReference type="InterPro" id="IPR049730">
    <property type="entry name" value="SNF2/RAD54-like_C"/>
</dbReference>
<comment type="caution">
    <text evidence="5">The sequence shown here is derived from an EMBL/GenBank/DDBJ whole genome shotgun (WGS) entry which is preliminary data.</text>
</comment>
<keyword evidence="1" id="KW-0378">Hydrolase</keyword>
<sequence>MEFSEEQRRSDEENRLMFGEKRKLSSENPQRQQDFRLSKCRKLDGGDDARFQEGNRSYGSDSGLSASVPEKFRVRLEICSADSFSVTPAQVEGFRYPEEQDCFRQLREILSGANPSHYTQNDDGGKAGVYKIRDYSMVSGCLRRSKIVEVEEIPWITFAVAEKLSRSLISGKWEPCLPEHYTEEKVDELIDNLPRKLVNSLLPFQLDGLRFGLRRGGRCLIADEMGLGKTLQAIAIAGCFISEGSILVVCPAVLRFSWAEELERWLPSCLPADIHLVFGHQNNPAYLPKWPKVVVISYKMLQHLRKTMLEREWALLIVDESHNVRCSKKSSEPSEIKTVLDVAEKVKHIVLLSGTPSLSRPFDIFHQINMLWPGLLGKDKYEFAKTYCEVGLVRGIQGKIFQDFSKGTRLQELNVLLNQAVMIRRLKRHVLTQLPPKRRQIVTIMLKKSDIALAMAIVSAANQKANEQNATIAEVTENSHEPKGIAKKASGSNKAGHINAEDLDEPKDSDKDNQLCGKLSYQQLGVAKLSAFREWLSLHSLIAGSDYIREEIDEDTSSTKMVIFAHHHKVLDGIQEFICDKGIGFVRIDGTTLPRDRQLAVQSFQYSSDVKVAIIGVEAGGVGLDFSAAQNVVFLELPKTPSLMLQAEDRAHRRGQTSAVNVYIFCAKDTMDESNWQNLNKKLHRISSTTDGKYDAKTEIEIEGAYLFKPAEESSEREAHEVQTSKATSVVADKILESCEDLGYEMDVSDTIDDLKDNMIPHLEILKVCPLIENCSGSEERSSDTILDQENQVNHHPKKLIAEDMHLKEDDSNSFSPLVDSLRFEVSQNTGRIHLYSCIPGKDPRPRPHFQNFRPEEIEASNSIPVINKEKTSESIMEHPDYVHAILEFMKEWKSLRPIEKRKLLGKPLQLPLSLELSYLSESTSHNSEGLLRGGSKRRKTPFSEISIPLPPNSVWKKVNLRSGYQKKEKEYTQAWSTSNEPLCKLCQKPCKGNNAKEPEYFEDLFCDLACYEDYRTRTSSRYIRQELFQIEHGICSNCNLDCHQLVTRIRPLPLEKRRKYINKVAPELFARKNLLETLVNDPNEGNAWHADHIIPVYRGGGECRLENMRTLCVACHADVTAGQCTERKLIRSKARKQLKNTLNELRNNPNQTNLLADNTKEADCSVSAIDEEEDELLIEVPGSAYSIDQKTSHAETHTSPCRDVVSLKTPPKQTQTKSPRFTRPIIATNSITT</sequence>
<dbReference type="PROSITE" id="PS51194">
    <property type="entry name" value="HELICASE_CTER"/>
    <property type="match status" value="1"/>
</dbReference>
<feature type="region of interest" description="Disordered" evidence="2">
    <location>
        <begin position="476"/>
        <end position="511"/>
    </location>
</feature>
<feature type="compositionally biased region" description="Basic and acidic residues" evidence="2">
    <location>
        <begin position="1"/>
        <end position="25"/>
    </location>
</feature>
<dbReference type="GO" id="GO:0003676">
    <property type="term" value="F:nucleic acid binding"/>
    <property type="evidence" value="ECO:0007669"/>
    <property type="project" value="InterPro"/>
</dbReference>
<evidence type="ECO:0000313" key="6">
    <source>
        <dbReference type="Proteomes" id="UP000489600"/>
    </source>
</evidence>
<feature type="domain" description="Helicase C-terminal" evidence="4">
    <location>
        <begin position="547"/>
        <end position="706"/>
    </location>
</feature>
<protein>
    <recommendedName>
        <fullName evidence="7">DNA annealing helicase and endonuclease ZRANB3</fullName>
    </recommendedName>
</protein>
<dbReference type="GO" id="GO:0005524">
    <property type="term" value="F:ATP binding"/>
    <property type="evidence" value="ECO:0007669"/>
    <property type="project" value="InterPro"/>
</dbReference>
<dbReference type="GO" id="GO:0031297">
    <property type="term" value="P:replication fork processing"/>
    <property type="evidence" value="ECO:0007669"/>
    <property type="project" value="TreeGrafter"/>
</dbReference>
<dbReference type="PANTHER" id="PTHR45766">
    <property type="entry name" value="DNA ANNEALING HELICASE AND ENDONUCLEASE ZRANB3 FAMILY MEMBER"/>
    <property type="match status" value="1"/>
</dbReference>
<dbReference type="Pfam" id="PF00271">
    <property type="entry name" value="Helicase_C"/>
    <property type="match status" value="1"/>
</dbReference>
<proteinExistence type="predicted"/>
<evidence type="ECO:0000259" key="3">
    <source>
        <dbReference type="PROSITE" id="PS51192"/>
    </source>
</evidence>
<dbReference type="SMART" id="SM00490">
    <property type="entry name" value="HELICc"/>
    <property type="match status" value="1"/>
</dbReference>
<dbReference type="AlphaFoldDB" id="A0A565CIV4"/>
<dbReference type="CDD" id="cd00085">
    <property type="entry name" value="HNHc"/>
    <property type="match status" value="1"/>
</dbReference>
<evidence type="ECO:0000256" key="2">
    <source>
        <dbReference type="SAM" id="MobiDB-lite"/>
    </source>
</evidence>
<reference evidence="5" key="1">
    <citation type="submission" date="2019-07" db="EMBL/GenBank/DDBJ databases">
        <authorList>
            <person name="Dittberner H."/>
        </authorList>
    </citation>
    <scope>NUCLEOTIDE SEQUENCE [LARGE SCALE GENOMIC DNA]</scope>
</reference>
<evidence type="ECO:0000259" key="4">
    <source>
        <dbReference type="PROSITE" id="PS51194"/>
    </source>
</evidence>
<dbReference type="InterPro" id="IPR002711">
    <property type="entry name" value="HNH"/>
</dbReference>
<evidence type="ECO:0008006" key="7">
    <source>
        <dbReference type="Google" id="ProtNLM"/>
    </source>
</evidence>
<dbReference type="GO" id="GO:0008270">
    <property type="term" value="F:zinc ion binding"/>
    <property type="evidence" value="ECO:0007669"/>
    <property type="project" value="InterPro"/>
</dbReference>
<feature type="domain" description="Helicase ATP-binding" evidence="3">
    <location>
        <begin position="210"/>
        <end position="374"/>
    </location>
</feature>
<dbReference type="SMART" id="SM00487">
    <property type="entry name" value="DEXDc"/>
    <property type="match status" value="1"/>
</dbReference>
<dbReference type="CDD" id="cd18793">
    <property type="entry name" value="SF2_C_SNF"/>
    <property type="match status" value="1"/>
</dbReference>
<dbReference type="GO" id="GO:0004520">
    <property type="term" value="F:DNA endonuclease activity"/>
    <property type="evidence" value="ECO:0007669"/>
    <property type="project" value="TreeGrafter"/>
</dbReference>